<comment type="caution">
    <text evidence="1">The sequence shown here is derived from an EMBL/GenBank/DDBJ whole genome shotgun (WGS) entry which is preliminary data.</text>
</comment>
<sequence>MANRGRAGCKPSRNSVRWVGNYVDELHEDGSVRLKDRAWHARRNPGRLRTGRMCMCSANPCPPFRDVHVTQTWAAATRDHVGSAMQQPQRNGHVMVDRESARVETLRQIIGVTLRGVSTATASQLHQTPGAPSGRVAALAGWTAAPLQREIRLFGPSARWVILGPRTGRSDECVEQASRAARRLIERRCEAFRRVHASTRICVKPTWLR</sequence>
<proteinExistence type="predicted"/>
<dbReference type="Proteomes" id="UP001153331">
    <property type="component" value="Unassembled WGS sequence"/>
</dbReference>
<gene>
    <name evidence="1" type="ORF">OPT61_g8761</name>
</gene>
<protein>
    <submittedName>
        <fullName evidence="1">Uncharacterized protein</fullName>
    </submittedName>
</protein>
<dbReference type="EMBL" id="JAPHNI010000896">
    <property type="protein sequence ID" value="KAJ8107594.1"/>
    <property type="molecule type" value="Genomic_DNA"/>
</dbReference>
<name>A0ACC2HXT7_9PLEO</name>
<organism evidence="1 2">
    <name type="scientific">Boeremia exigua</name>
    <dbReference type="NCBI Taxonomy" id="749465"/>
    <lineage>
        <taxon>Eukaryota</taxon>
        <taxon>Fungi</taxon>
        <taxon>Dikarya</taxon>
        <taxon>Ascomycota</taxon>
        <taxon>Pezizomycotina</taxon>
        <taxon>Dothideomycetes</taxon>
        <taxon>Pleosporomycetidae</taxon>
        <taxon>Pleosporales</taxon>
        <taxon>Pleosporineae</taxon>
        <taxon>Didymellaceae</taxon>
        <taxon>Boeremia</taxon>
    </lineage>
</organism>
<evidence type="ECO:0000313" key="2">
    <source>
        <dbReference type="Proteomes" id="UP001153331"/>
    </source>
</evidence>
<accession>A0ACC2HXT7</accession>
<reference evidence="1" key="1">
    <citation type="submission" date="2022-11" db="EMBL/GenBank/DDBJ databases">
        <title>Genome Sequence of Boeremia exigua.</title>
        <authorList>
            <person name="Buettner E."/>
        </authorList>
    </citation>
    <scope>NUCLEOTIDE SEQUENCE</scope>
    <source>
        <strain evidence="1">CU02</strain>
    </source>
</reference>
<evidence type="ECO:0000313" key="1">
    <source>
        <dbReference type="EMBL" id="KAJ8107594.1"/>
    </source>
</evidence>
<keyword evidence="2" id="KW-1185">Reference proteome</keyword>